<sequence>MIRRLIRFGRQVLIVLGVFLLSATVLAKDYPSAPRLKDNQSKFRIAYLQGGRFFEYDEVFAALVRGLTKLGWARPITLPPAATGSAEDLFKYLASHKEWSDYLEFPPDAFYDSAWQERNRAINQQKLLKRSDIDMILAFGTWAGSDMKKMPKEFNRIPVVVVDVSDPLRSRIVDSNQDTGRDNLTARVDPDRYQRQIRLFHEVLGFRNLGIAFEGTVEGRSYAAIEDVEAIARKKGFKVVKAEHPGYFTSPGEAEKWLIESVRQLSTRVDAFYLTQQLGLTDETLPQLIETFRLRKVPVFSQTGSAEVKKGVLLSIATAGYRHEGEHQARKIGQILNGAKPRDLPILFADPANIAINLNTARSIGFDPPVDVLEAADEIFKD</sequence>
<dbReference type="PANTHER" id="PTHR35271:SF1">
    <property type="entry name" value="ABC TRANSPORTER, SUBSTRATE-BINDING LIPOPROTEIN"/>
    <property type="match status" value="1"/>
</dbReference>
<dbReference type="AlphaFoldDB" id="A0A935W4U7"/>
<proteinExistence type="predicted"/>
<comment type="caution">
    <text evidence="1">The sequence shown here is derived from an EMBL/GenBank/DDBJ whole genome shotgun (WGS) entry which is preliminary data.</text>
</comment>
<evidence type="ECO:0000313" key="2">
    <source>
        <dbReference type="Proteomes" id="UP000706151"/>
    </source>
</evidence>
<accession>A0A935W4U7</accession>
<dbReference type="Gene3D" id="3.40.50.2300">
    <property type="match status" value="2"/>
</dbReference>
<reference evidence="1 2" key="1">
    <citation type="submission" date="2020-10" db="EMBL/GenBank/DDBJ databases">
        <title>Connecting structure to function with the recovery of over 1000 high-quality activated sludge metagenome-assembled genomes encoding full-length rRNA genes using long-read sequencing.</title>
        <authorList>
            <person name="Singleton C.M."/>
            <person name="Petriglieri F."/>
            <person name="Kristensen J.M."/>
            <person name="Kirkegaard R.H."/>
            <person name="Michaelsen T.Y."/>
            <person name="Andersen M.H."/>
            <person name="Karst S.M."/>
            <person name="Dueholm M.S."/>
            <person name="Nielsen P.H."/>
            <person name="Albertsen M."/>
        </authorList>
    </citation>
    <scope>NUCLEOTIDE SEQUENCE [LARGE SCALE GENOMIC DNA]</scope>
    <source>
        <strain evidence="1">Fred_18-Q3-R57-64_BAT3C.720</strain>
    </source>
</reference>
<evidence type="ECO:0000313" key="1">
    <source>
        <dbReference type="EMBL" id="MBK7954283.1"/>
    </source>
</evidence>
<dbReference type="Pfam" id="PF04392">
    <property type="entry name" value="ABC_sub_bind"/>
    <property type="match status" value="1"/>
</dbReference>
<dbReference type="EMBL" id="JADJOT010000008">
    <property type="protein sequence ID" value="MBK7954283.1"/>
    <property type="molecule type" value="Genomic_DNA"/>
</dbReference>
<dbReference type="InterPro" id="IPR007487">
    <property type="entry name" value="ABC_transpt-TYRBP-like"/>
</dbReference>
<evidence type="ECO:0008006" key="3">
    <source>
        <dbReference type="Google" id="ProtNLM"/>
    </source>
</evidence>
<name>A0A935W4U7_9PROT</name>
<organism evidence="1 2">
    <name type="scientific">Candidatus Accumulibacter affinis</name>
    <dbReference type="NCBI Taxonomy" id="2954384"/>
    <lineage>
        <taxon>Bacteria</taxon>
        <taxon>Pseudomonadati</taxon>
        <taxon>Pseudomonadota</taxon>
        <taxon>Betaproteobacteria</taxon>
        <taxon>Candidatus Accumulibacter</taxon>
    </lineage>
</organism>
<dbReference type="Proteomes" id="UP000706151">
    <property type="component" value="Unassembled WGS sequence"/>
</dbReference>
<dbReference type="PANTHER" id="PTHR35271">
    <property type="entry name" value="ABC TRANSPORTER, SUBSTRATE-BINDING LIPOPROTEIN-RELATED"/>
    <property type="match status" value="1"/>
</dbReference>
<protein>
    <recommendedName>
        <fullName evidence="3">ABC transporter substrate-binding protein</fullName>
    </recommendedName>
</protein>
<gene>
    <name evidence="1" type="ORF">IPK02_10150</name>
</gene>